<evidence type="ECO:0000256" key="1">
    <source>
        <dbReference type="ARBA" id="ARBA00006787"/>
    </source>
</evidence>
<feature type="binding site" evidence="5">
    <location>
        <position position="473"/>
    </location>
    <ligand>
        <name>Fe cation</name>
        <dbReference type="ChEBI" id="CHEBI:24875"/>
        <note>catalytic</note>
    </ligand>
</feature>
<comment type="cofactor">
    <cofactor evidence="5 6">
        <name>Fe(2+)</name>
        <dbReference type="ChEBI" id="CHEBI:29033"/>
    </cofactor>
    <text evidence="5 6">Binds 1 Fe(2+) ion per subunit.</text>
</comment>
<evidence type="ECO:0000313" key="8">
    <source>
        <dbReference type="Proteomes" id="UP000198420"/>
    </source>
</evidence>
<evidence type="ECO:0000256" key="6">
    <source>
        <dbReference type="RuleBase" id="RU364048"/>
    </source>
</evidence>
<dbReference type="Proteomes" id="UP000198420">
    <property type="component" value="Unassembled WGS sequence"/>
</dbReference>
<dbReference type="RefSeq" id="WP_218826284.1">
    <property type="nucleotide sequence ID" value="NZ_FZNP01000012.1"/>
</dbReference>
<dbReference type="GO" id="GO:0010436">
    <property type="term" value="F:carotenoid dioxygenase activity"/>
    <property type="evidence" value="ECO:0007669"/>
    <property type="project" value="TreeGrafter"/>
</dbReference>
<dbReference type="Pfam" id="PF03055">
    <property type="entry name" value="RPE65"/>
    <property type="match status" value="1"/>
</dbReference>
<dbReference type="InterPro" id="IPR004294">
    <property type="entry name" value="Carotenoid_Oase"/>
</dbReference>
<organism evidence="7 8">
    <name type="scientific">Actinomadura mexicana</name>
    <dbReference type="NCBI Taxonomy" id="134959"/>
    <lineage>
        <taxon>Bacteria</taxon>
        <taxon>Bacillati</taxon>
        <taxon>Actinomycetota</taxon>
        <taxon>Actinomycetes</taxon>
        <taxon>Streptosporangiales</taxon>
        <taxon>Thermomonosporaceae</taxon>
        <taxon>Actinomadura</taxon>
    </lineage>
</organism>
<evidence type="ECO:0000256" key="3">
    <source>
        <dbReference type="ARBA" id="ARBA00023002"/>
    </source>
</evidence>
<keyword evidence="8" id="KW-1185">Reference proteome</keyword>
<proteinExistence type="inferred from homology"/>
<keyword evidence="2 5" id="KW-0479">Metal-binding</keyword>
<feature type="binding site" evidence="5">
    <location>
        <position position="183"/>
    </location>
    <ligand>
        <name>Fe cation</name>
        <dbReference type="ChEBI" id="CHEBI:24875"/>
        <note>catalytic</note>
    </ligand>
</feature>
<sequence length="496" mass="55514">MPQISETGRTAEPPEAEPDMARVFAPLMREHDYVVDQIDGELPSGLTGTLYRIGPGKWEVGRTLMHHLFDGDGMVSQFAFDGRSVRFRNRYVRTPQFKHGMVSGGPVHPGVGTPLPGGFWANFVKGKGPANAANTGVALHADRLLALWEGGPPHRLDPDTLETLGTYDFDGRLRGALKAFSAHPKWDPATGEMFNFGQDFSPLPSLNCWKVDRRGRLRRLARVRMLNMPWNHDVALTTEHMVFVLDPYMVDLRTMFGGGGTVFDAIRHRPEKGTRFVLVPRDGGPARVVEHEALVHVHLANAFEDGADTVVDLVLFDDFEAIRRDLSEFRTRFTDLPSSRLMRYRITPAGRVIETPLSDRPGEFPQYDWRRSTRRHRYTYMTGRTGPSGAYDSVLKVDNDTGRTQVHEVGPHTYVGEPIFVPRAPDSAEDDGWLLSVVYLAAEHRSRLTVLDARDLAPVADLHLPHHLPFGFHGTFTPRIADPGAPIPHPDRLPVL</sequence>
<evidence type="ECO:0000256" key="5">
    <source>
        <dbReference type="PIRSR" id="PIRSR604294-1"/>
    </source>
</evidence>
<feature type="binding site" evidence="5">
    <location>
        <position position="232"/>
    </location>
    <ligand>
        <name>Fe cation</name>
        <dbReference type="ChEBI" id="CHEBI:24875"/>
        <note>catalytic</note>
    </ligand>
</feature>
<keyword evidence="4 5" id="KW-0408">Iron</keyword>
<evidence type="ECO:0000256" key="2">
    <source>
        <dbReference type="ARBA" id="ARBA00022723"/>
    </source>
</evidence>
<dbReference type="EMBL" id="FZNP01000012">
    <property type="protein sequence ID" value="SNS17877.1"/>
    <property type="molecule type" value="Genomic_DNA"/>
</dbReference>
<gene>
    <name evidence="7" type="ORF">SAMN06265355_112131</name>
</gene>
<protein>
    <recommendedName>
        <fullName evidence="6">Dioxygenase</fullName>
        <ecNumber evidence="6">1.13.11.-</ecNumber>
    </recommendedName>
</protein>
<evidence type="ECO:0000256" key="4">
    <source>
        <dbReference type="ARBA" id="ARBA00023004"/>
    </source>
</evidence>
<dbReference type="PANTHER" id="PTHR10543">
    <property type="entry name" value="BETA-CAROTENE DIOXYGENASE"/>
    <property type="match status" value="1"/>
</dbReference>
<dbReference type="PANTHER" id="PTHR10543:SF89">
    <property type="entry name" value="CAROTENOID 9,10(9',10')-CLEAVAGE DIOXYGENASE 1"/>
    <property type="match status" value="1"/>
</dbReference>
<keyword evidence="3 6" id="KW-0560">Oxidoreductase</keyword>
<reference evidence="8" key="1">
    <citation type="submission" date="2017-06" db="EMBL/GenBank/DDBJ databases">
        <authorList>
            <person name="Varghese N."/>
            <person name="Submissions S."/>
        </authorList>
    </citation>
    <scope>NUCLEOTIDE SEQUENCE [LARGE SCALE GENOMIC DNA]</scope>
    <source>
        <strain evidence="8">DSM 44485</strain>
    </source>
</reference>
<dbReference type="GO" id="GO:0016121">
    <property type="term" value="P:carotene catabolic process"/>
    <property type="evidence" value="ECO:0007669"/>
    <property type="project" value="TreeGrafter"/>
</dbReference>
<dbReference type="AlphaFoldDB" id="A0A239CCC3"/>
<accession>A0A239CCC3</accession>
<comment type="similarity">
    <text evidence="1 6">Belongs to the carotenoid oxygenase family.</text>
</comment>
<name>A0A239CCC3_9ACTN</name>
<evidence type="ECO:0000313" key="7">
    <source>
        <dbReference type="EMBL" id="SNS17877.1"/>
    </source>
</evidence>
<feature type="binding site" evidence="5">
    <location>
        <position position="298"/>
    </location>
    <ligand>
        <name>Fe cation</name>
        <dbReference type="ChEBI" id="CHEBI:24875"/>
        <note>catalytic</note>
    </ligand>
</feature>
<dbReference type="GO" id="GO:0046872">
    <property type="term" value="F:metal ion binding"/>
    <property type="evidence" value="ECO:0007669"/>
    <property type="project" value="UniProtKB-KW"/>
</dbReference>
<keyword evidence="6" id="KW-0223">Dioxygenase</keyword>
<dbReference type="EC" id="1.13.11.-" evidence="6"/>